<dbReference type="EMBL" id="FOXQ01000001">
    <property type="protein sequence ID" value="SFP55529.1"/>
    <property type="molecule type" value="Genomic_DNA"/>
</dbReference>
<organism evidence="7 8">
    <name type="scientific">Parafilimonas terrae</name>
    <dbReference type="NCBI Taxonomy" id="1465490"/>
    <lineage>
        <taxon>Bacteria</taxon>
        <taxon>Pseudomonadati</taxon>
        <taxon>Bacteroidota</taxon>
        <taxon>Chitinophagia</taxon>
        <taxon>Chitinophagales</taxon>
        <taxon>Chitinophagaceae</taxon>
        <taxon>Parafilimonas</taxon>
    </lineage>
</organism>
<feature type="binding site" evidence="3">
    <location>
        <position position="83"/>
    </location>
    <ligand>
        <name>Cu cation</name>
        <dbReference type="ChEBI" id="CHEBI:23378"/>
    </ligand>
</feature>
<dbReference type="PANTHER" id="PTHR12151:SF25">
    <property type="entry name" value="LINALOOL DEHYDRATASE_ISOMERASE DOMAIN-CONTAINING PROTEIN"/>
    <property type="match status" value="1"/>
</dbReference>
<protein>
    <submittedName>
        <fullName evidence="7">Protein SCO1/2</fullName>
    </submittedName>
</protein>
<feature type="binding site" evidence="3">
    <location>
        <position position="87"/>
    </location>
    <ligand>
        <name>Cu cation</name>
        <dbReference type="ChEBI" id="CHEBI:23378"/>
    </ligand>
</feature>
<feature type="domain" description="Thioredoxin" evidence="6">
    <location>
        <begin position="45"/>
        <end position="209"/>
    </location>
</feature>
<dbReference type="SUPFAM" id="SSF52833">
    <property type="entry name" value="Thioredoxin-like"/>
    <property type="match status" value="1"/>
</dbReference>
<sequence length="209" mass="23432">MAKKKKFRVGQQISKFFLGVILMGLLFFAGVFLYSSFQNALPVLGEPGHTVGDFSFIDQDGKPITGKDVEGKIRIAEYFFTTCKGICPVMNNNLKAVQEAFKQRNDVIILTHTVDPGIDSVAALKKYAQRIHATPGKWEFLTGDKYELYKMAQQDYLLSADTSTAASDDGAFIHTQYITLVDKQNRIRGFYDATDKQSIRQLIADIKTL</sequence>
<evidence type="ECO:0000313" key="7">
    <source>
        <dbReference type="EMBL" id="SFP55529.1"/>
    </source>
</evidence>
<feature type="disulfide bond" description="Redox-active" evidence="4">
    <location>
        <begin position="83"/>
        <end position="87"/>
    </location>
</feature>
<dbReference type="InterPro" id="IPR013766">
    <property type="entry name" value="Thioredoxin_domain"/>
</dbReference>
<keyword evidence="5" id="KW-1133">Transmembrane helix</keyword>
<dbReference type="RefSeq" id="WP_090653529.1">
    <property type="nucleotide sequence ID" value="NZ_FOXQ01000001.1"/>
</dbReference>
<dbReference type="CDD" id="cd02968">
    <property type="entry name" value="SCO"/>
    <property type="match status" value="1"/>
</dbReference>
<dbReference type="InterPro" id="IPR003782">
    <property type="entry name" value="SCO1/SenC"/>
</dbReference>
<proteinExistence type="inferred from homology"/>
<evidence type="ECO:0000256" key="4">
    <source>
        <dbReference type="PIRSR" id="PIRSR603782-2"/>
    </source>
</evidence>
<evidence type="ECO:0000259" key="6">
    <source>
        <dbReference type="PROSITE" id="PS51352"/>
    </source>
</evidence>
<keyword evidence="3" id="KW-0479">Metal-binding</keyword>
<evidence type="ECO:0000313" key="8">
    <source>
        <dbReference type="Proteomes" id="UP000199031"/>
    </source>
</evidence>
<feature type="transmembrane region" description="Helical" evidence="5">
    <location>
        <begin position="16"/>
        <end position="37"/>
    </location>
</feature>
<dbReference type="AlphaFoldDB" id="A0A1I5RAH9"/>
<keyword evidence="8" id="KW-1185">Reference proteome</keyword>
<dbReference type="STRING" id="1465490.SAMN05444277_101160"/>
<dbReference type="GO" id="GO:0046872">
    <property type="term" value="F:metal ion binding"/>
    <property type="evidence" value="ECO:0007669"/>
    <property type="project" value="UniProtKB-KW"/>
</dbReference>
<dbReference type="InterPro" id="IPR036249">
    <property type="entry name" value="Thioredoxin-like_sf"/>
</dbReference>
<feature type="binding site" evidence="3">
    <location>
        <position position="174"/>
    </location>
    <ligand>
        <name>Cu cation</name>
        <dbReference type="ChEBI" id="CHEBI:23378"/>
    </ligand>
</feature>
<gene>
    <name evidence="7" type="ORF">SAMN05444277_101160</name>
</gene>
<comment type="similarity">
    <text evidence="1">Belongs to the SCO1/2 family.</text>
</comment>
<keyword evidence="5" id="KW-0812">Transmembrane</keyword>
<evidence type="ECO:0000256" key="2">
    <source>
        <dbReference type="ARBA" id="ARBA00023008"/>
    </source>
</evidence>
<keyword evidence="5" id="KW-0472">Membrane</keyword>
<name>A0A1I5RAH9_9BACT</name>
<dbReference type="PROSITE" id="PS51352">
    <property type="entry name" value="THIOREDOXIN_2"/>
    <property type="match status" value="1"/>
</dbReference>
<evidence type="ECO:0000256" key="1">
    <source>
        <dbReference type="ARBA" id="ARBA00010996"/>
    </source>
</evidence>
<dbReference type="Proteomes" id="UP000199031">
    <property type="component" value="Unassembled WGS sequence"/>
</dbReference>
<accession>A0A1I5RAH9</accession>
<keyword evidence="2 3" id="KW-0186">Copper</keyword>
<dbReference type="Pfam" id="PF02630">
    <property type="entry name" value="SCO1-SenC"/>
    <property type="match status" value="1"/>
</dbReference>
<evidence type="ECO:0000256" key="5">
    <source>
        <dbReference type="SAM" id="Phobius"/>
    </source>
</evidence>
<keyword evidence="4" id="KW-1015">Disulfide bond</keyword>
<dbReference type="OrthoDB" id="9811998at2"/>
<evidence type="ECO:0000256" key="3">
    <source>
        <dbReference type="PIRSR" id="PIRSR603782-1"/>
    </source>
</evidence>
<reference evidence="7 8" key="1">
    <citation type="submission" date="2016-10" db="EMBL/GenBank/DDBJ databases">
        <authorList>
            <person name="de Groot N.N."/>
        </authorList>
    </citation>
    <scope>NUCLEOTIDE SEQUENCE [LARGE SCALE GENOMIC DNA]</scope>
    <source>
        <strain evidence="7 8">DSM 28286</strain>
    </source>
</reference>
<dbReference type="Gene3D" id="3.40.30.10">
    <property type="entry name" value="Glutaredoxin"/>
    <property type="match status" value="1"/>
</dbReference>
<dbReference type="PANTHER" id="PTHR12151">
    <property type="entry name" value="ELECTRON TRANSPORT PROTIN SCO1/SENC FAMILY MEMBER"/>
    <property type="match status" value="1"/>
</dbReference>